<keyword evidence="5" id="KW-1185">Reference proteome</keyword>
<evidence type="ECO:0000313" key="5">
    <source>
        <dbReference type="Proteomes" id="UP001595965"/>
    </source>
</evidence>
<gene>
    <name evidence="4" type="ORF">ACFO0K_10485</name>
</gene>
<dbReference type="Proteomes" id="UP001595965">
    <property type="component" value="Unassembled WGS sequence"/>
</dbReference>
<dbReference type="PANTHER" id="PTHR30160:SF1">
    <property type="entry name" value="LIPOPOLYSACCHARIDE 1,2-N-ACETYLGLUCOSAMINETRANSFERASE-RELATED"/>
    <property type="match status" value="1"/>
</dbReference>
<evidence type="ECO:0000313" key="4">
    <source>
        <dbReference type="EMBL" id="MFC4430109.1"/>
    </source>
</evidence>
<protein>
    <submittedName>
        <fullName evidence="4">Glycosyltransferase family 9 protein</fullName>
    </submittedName>
</protein>
<evidence type="ECO:0000256" key="2">
    <source>
        <dbReference type="ARBA" id="ARBA00022679"/>
    </source>
</evidence>
<dbReference type="PANTHER" id="PTHR30160">
    <property type="entry name" value="TETRAACYLDISACCHARIDE 4'-KINASE-RELATED"/>
    <property type="match status" value="1"/>
</dbReference>
<name>A0ABV8XYX1_9MICC</name>
<dbReference type="InterPro" id="IPR002201">
    <property type="entry name" value="Glyco_trans_9"/>
</dbReference>
<dbReference type="SUPFAM" id="SSF53756">
    <property type="entry name" value="UDP-Glycosyltransferase/glycogen phosphorylase"/>
    <property type="match status" value="1"/>
</dbReference>
<proteinExistence type="predicted"/>
<organism evidence="4 5">
    <name type="scientific">Citricoccus alkalitolerans</name>
    <dbReference type="NCBI Taxonomy" id="246603"/>
    <lineage>
        <taxon>Bacteria</taxon>
        <taxon>Bacillati</taxon>
        <taxon>Actinomycetota</taxon>
        <taxon>Actinomycetes</taxon>
        <taxon>Micrococcales</taxon>
        <taxon>Micrococcaceae</taxon>
        <taxon>Citricoccus</taxon>
    </lineage>
</organism>
<sequence length="370" mass="38533">MPTEASEPYTAAWLAAGRGEVPGHPPGGASGAKRAGSDGASPVALRPDDVLVLRALGLGDALTGVAALRGVRRRYPDRRLVLAGPAATGRLLRDLGIVDEVLPVPGLVPLPPCPPGSVAVNLHGRGPASHRLLQQARPERLIAFAAPEAGHAGPEWRADEHEVDRWCRVVREAGGECFRADLSLRTRAAAEDERRARAAPGPVLVHPGAASASRHWPVGRWRQVAAALAAEGYRVLVTGSAAESGLGHAVATGLAGVEDHTGGHGLSELSALVRDSALVLSADTGIAHLATGWCVPSVVLFGPVPPARWGPAIDPDLHTVLWHGDPDAGAWGDPHGNTLDALLEKVSVNEVLEAARIHLHTNPVQREDPS</sequence>
<keyword evidence="2" id="KW-0808">Transferase</keyword>
<dbReference type="EMBL" id="JBHSEN010000002">
    <property type="protein sequence ID" value="MFC4430109.1"/>
    <property type="molecule type" value="Genomic_DNA"/>
</dbReference>
<dbReference type="RefSeq" id="WP_344227045.1">
    <property type="nucleotide sequence ID" value="NZ_BAAALH010000001.1"/>
</dbReference>
<reference evidence="5" key="1">
    <citation type="journal article" date="2019" name="Int. J. Syst. Evol. Microbiol.">
        <title>The Global Catalogue of Microorganisms (GCM) 10K type strain sequencing project: providing services to taxonomists for standard genome sequencing and annotation.</title>
        <authorList>
            <consortium name="The Broad Institute Genomics Platform"/>
            <consortium name="The Broad Institute Genome Sequencing Center for Infectious Disease"/>
            <person name="Wu L."/>
            <person name="Ma J."/>
        </authorList>
    </citation>
    <scope>NUCLEOTIDE SEQUENCE [LARGE SCALE GENOMIC DNA]</scope>
    <source>
        <strain evidence="5">CGMCC 1.12125</strain>
    </source>
</reference>
<evidence type="ECO:0000256" key="3">
    <source>
        <dbReference type="SAM" id="MobiDB-lite"/>
    </source>
</evidence>
<feature type="region of interest" description="Disordered" evidence="3">
    <location>
        <begin position="17"/>
        <end position="41"/>
    </location>
</feature>
<dbReference type="InterPro" id="IPR051199">
    <property type="entry name" value="LPS_LOS_Heptosyltrfase"/>
</dbReference>
<comment type="caution">
    <text evidence="4">The sequence shown here is derived from an EMBL/GenBank/DDBJ whole genome shotgun (WGS) entry which is preliminary data.</text>
</comment>
<evidence type="ECO:0000256" key="1">
    <source>
        <dbReference type="ARBA" id="ARBA00022676"/>
    </source>
</evidence>
<dbReference type="CDD" id="cd03789">
    <property type="entry name" value="GT9_LPS_heptosyltransferase"/>
    <property type="match status" value="1"/>
</dbReference>
<keyword evidence="1" id="KW-0328">Glycosyltransferase</keyword>
<accession>A0ABV8XYX1</accession>
<dbReference type="Gene3D" id="3.40.50.2000">
    <property type="entry name" value="Glycogen Phosphorylase B"/>
    <property type="match status" value="2"/>
</dbReference>
<dbReference type="Pfam" id="PF01075">
    <property type="entry name" value="Glyco_transf_9"/>
    <property type="match status" value="1"/>
</dbReference>